<accession>A0ACC2ZWG4</accession>
<evidence type="ECO:0000313" key="1">
    <source>
        <dbReference type="EMBL" id="KAJ9651954.1"/>
    </source>
</evidence>
<dbReference type="Proteomes" id="UP001172386">
    <property type="component" value="Unassembled WGS sequence"/>
</dbReference>
<keyword evidence="2" id="KW-1185">Reference proteome</keyword>
<reference evidence="1" key="1">
    <citation type="submission" date="2022-10" db="EMBL/GenBank/DDBJ databases">
        <title>Culturing micro-colonial fungi from biological soil crusts in the Mojave desert and describing Neophaeococcomyces mojavensis, and introducing the new genera and species Taxawa tesnikishii.</title>
        <authorList>
            <person name="Kurbessoian T."/>
            <person name="Stajich J.E."/>
        </authorList>
    </citation>
    <scope>NUCLEOTIDE SEQUENCE</scope>
    <source>
        <strain evidence="1">JES_112</strain>
    </source>
</reference>
<gene>
    <name evidence="1" type="ORF">H2198_008780</name>
</gene>
<protein>
    <submittedName>
        <fullName evidence="1">Uncharacterized protein</fullName>
    </submittedName>
</protein>
<sequence length="668" mass="71869">MKYWALALTALATLPANAYVQNWRELAPKPTESPDEVLTRLQGRADTCPSGHPTSCAAVDSKLPGNFCCASTETCISIDSSSSAICCPTGSDCTTIGTINCDVSLQDASKHQGPIYTSNTSGKLSTCGNSCCPFGYTCGNSGGQDVCVLDKTKAKFSGATTTSSSQTGTPTTTQVTSTTSTTVTVTPTNALNSNNPPPSKSTNFPPGVFFAGFFPGILVGALAVLAWVMMTGRNRRPQDTRGLNMSGNGARPFISLPIKSDRHSNERSDFLGAARRRTKSIFSTRRNTRTMDSPDILSHKMPTPPANNNIPVNYINNMPDVLVTPKSRVAHYNGNGGGDGRDSFDRRISEDEKSRNFGPGNTYAPSVSDLPRSETIHVYSPELAQQQTYNVNDVFAPAPAVPAMPAPSVPPLRGMNTQRRVTPPYGNAPALERRDSGKGMGLAAAFETPAKKTKEPLVWHASPSRRPTQNADNTKSMAGVYDDVDLNSPVEFPRGLQPSGHQQATKLQVLTPARYDPNTNVDNVRDRLSNDQRALPSQQPSQPTIPPRPSNKPSKIQTRPETQYEDNDFDWAAYDKEMDAPLRSPARPNPYLPSTQGRANPAATFDTLVPEAGLGRHESTKKDKHATNATTFTTMLKTVGLPDSGDQFPVPKVPQGLKVKGKKAKGMI</sequence>
<name>A0ACC2ZWG4_9EURO</name>
<dbReference type="EMBL" id="JAPDRQ010000226">
    <property type="protein sequence ID" value="KAJ9651954.1"/>
    <property type="molecule type" value="Genomic_DNA"/>
</dbReference>
<proteinExistence type="predicted"/>
<evidence type="ECO:0000313" key="2">
    <source>
        <dbReference type="Proteomes" id="UP001172386"/>
    </source>
</evidence>
<comment type="caution">
    <text evidence="1">The sequence shown here is derived from an EMBL/GenBank/DDBJ whole genome shotgun (WGS) entry which is preliminary data.</text>
</comment>
<organism evidence="1 2">
    <name type="scientific">Neophaeococcomyces mojaviensis</name>
    <dbReference type="NCBI Taxonomy" id="3383035"/>
    <lineage>
        <taxon>Eukaryota</taxon>
        <taxon>Fungi</taxon>
        <taxon>Dikarya</taxon>
        <taxon>Ascomycota</taxon>
        <taxon>Pezizomycotina</taxon>
        <taxon>Eurotiomycetes</taxon>
        <taxon>Chaetothyriomycetidae</taxon>
        <taxon>Chaetothyriales</taxon>
        <taxon>Chaetothyriales incertae sedis</taxon>
        <taxon>Neophaeococcomyces</taxon>
    </lineage>
</organism>